<dbReference type="AlphaFoldDB" id="A0A6N7Q628"/>
<evidence type="ECO:0000256" key="1">
    <source>
        <dbReference type="SAM" id="MobiDB-lite"/>
    </source>
</evidence>
<proteinExistence type="predicted"/>
<evidence type="ECO:0000259" key="3">
    <source>
        <dbReference type="Pfam" id="PF10030"/>
    </source>
</evidence>
<evidence type="ECO:0000313" key="7">
    <source>
        <dbReference type="Proteomes" id="UP000439314"/>
    </source>
</evidence>
<comment type="caution">
    <text evidence="4">The sequence shown here is derived from an EMBL/GenBank/DDBJ whole genome shotgun (WGS) entry which is preliminary data.</text>
</comment>
<dbReference type="InterPro" id="IPR019262">
    <property type="entry name" value="DUF2272"/>
</dbReference>
<feature type="region of interest" description="Disordered" evidence="1">
    <location>
        <begin position="304"/>
        <end position="382"/>
    </location>
</feature>
<feature type="chain" id="PRO_5026992744" evidence="2">
    <location>
        <begin position="23"/>
        <end position="382"/>
    </location>
</feature>
<feature type="compositionally biased region" description="Low complexity" evidence="1">
    <location>
        <begin position="304"/>
        <end position="330"/>
    </location>
</feature>
<keyword evidence="2" id="KW-0732">Signal</keyword>
<reference evidence="6 7" key="1">
    <citation type="submission" date="2019-11" db="EMBL/GenBank/DDBJ databases">
        <title>First report of rice panicle blight caused by Xanthomonas sp. in Iran.</title>
        <authorList>
            <person name="Mirghasempour S.A."/>
            <person name="Huang S."/>
            <person name="Brady C.L."/>
            <person name="Studholme D.J."/>
        </authorList>
    </citation>
    <scope>NUCLEOTIDE SEQUENCE [LARGE SCALE GENOMIC DNA]</scope>
    <source>
        <strain evidence="4 7">ASD011</strain>
        <strain evidence="6">SAM114</strain>
    </source>
</reference>
<dbReference type="Pfam" id="PF10030">
    <property type="entry name" value="DUF2272"/>
    <property type="match status" value="1"/>
</dbReference>
<dbReference type="Proteomes" id="UP000439314">
    <property type="component" value="Unassembled WGS sequence"/>
</dbReference>
<evidence type="ECO:0000256" key="2">
    <source>
        <dbReference type="SAM" id="SignalP"/>
    </source>
</evidence>
<dbReference type="EMBL" id="WJPM01000001">
    <property type="protein sequence ID" value="MRH73473.1"/>
    <property type="molecule type" value="Genomic_DNA"/>
</dbReference>
<feature type="signal peptide" evidence="2">
    <location>
        <begin position="1"/>
        <end position="22"/>
    </location>
</feature>
<dbReference type="RefSeq" id="WP_153750282.1">
    <property type="nucleotide sequence ID" value="NZ_WJPM01000001.1"/>
</dbReference>
<sequence>MFRPWFALLCVAALFPAGRAAAAEVCDLPPRFGLTPAAVAIVRTACNEHRLWWRPFIDRDGRLAGLRVTEAERADLADDGIEAWQRVATYWRDSGTLGAMGRFDGAESCQQLDGSRYRENDCRAFIVDNPWSAAFVSYVMVRAGVAGFHTSIRHIDYIRAAYQAGADGLPYRFADPQQEKPAPGDLLCFLRGRRQPVGTAGLREALARGRPLPWESHCDIVVAANVGGDQTLYLIGGNVFNAVTMRKLKLDRSGRLQLDAPLAQDQNDEGAALECTPGHEELCDFNRQDWSALLKLQPQAQVLLPPAPTDPAAAPMTTPAAPAASAAPGTPAAPPAPPAPPTGPNTPAAASPIPSATPAAPHPTAPTGNQAPKTEPQSQPQR</sequence>
<dbReference type="PIRSF" id="PIRSF028415">
    <property type="entry name" value="UCP028415"/>
    <property type="match status" value="1"/>
</dbReference>
<dbReference type="InterPro" id="IPR014545">
    <property type="entry name" value="UCP028415"/>
</dbReference>
<evidence type="ECO:0000313" key="5">
    <source>
        <dbReference type="EMBL" id="MRH73473.1"/>
    </source>
</evidence>
<accession>A0A6N7Q628</accession>
<dbReference type="Proteomes" id="UP000437931">
    <property type="component" value="Unassembled WGS sequence"/>
</dbReference>
<feature type="compositionally biased region" description="Pro residues" evidence="1">
    <location>
        <begin position="331"/>
        <end position="344"/>
    </location>
</feature>
<keyword evidence="6" id="KW-1185">Reference proteome</keyword>
<protein>
    <submittedName>
        <fullName evidence="4">DUF2272 domain-containing protein</fullName>
    </submittedName>
</protein>
<feature type="domain" description="DUF2272" evidence="3">
    <location>
        <begin position="78"/>
        <end position="296"/>
    </location>
</feature>
<organism evidence="4 7">
    <name type="scientific">Xanthomonas sontii</name>
    <dbReference type="NCBI Taxonomy" id="2650745"/>
    <lineage>
        <taxon>Bacteria</taxon>
        <taxon>Pseudomonadati</taxon>
        <taxon>Pseudomonadota</taxon>
        <taxon>Gammaproteobacteria</taxon>
        <taxon>Lysobacterales</taxon>
        <taxon>Lysobacteraceae</taxon>
        <taxon>Xanthomonas</taxon>
    </lineage>
</organism>
<dbReference type="EMBL" id="WJPN01000001">
    <property type="protein sequence ID" value="MRG98736.1"/>
    <property type="molecule type" value="Genomic_DNA"/>
</dbReference>
<feature type="compositionally biased region" description="Polar residues" evidence="1">
    <location>
        <begin position="368"/>
        <end position="382"/>
    </location>
</feature>
<evidence type="ECO:0000313" key="6">
    <source>
        <dbReference type="Proteomes" id="UP000437931"/>
    </source>
</evidence>
<name>A0A6N7Q628_9XANT</name>
<evidence type="ECO:0000313" key="4">
    <source>
        <dbReference type="EMBL" id="MRG98736.1"/>
    </source>
</evidence>
<gene>
    <name evidence="4" type="ORF">GIY21_00335</name>
    <name evidence="5" type="ORF">GIY22_02435</name>
</gene>
<feature type="compositionally biased region" description="Low complexity" evidence="1">
    <location>
        <begin position="345"/>
        <end position="359"/>
    </location>
</feature>
<reference evidence="5" key="2">
    <citation type="journal article" date="2020" name="Plant Dis.">
        <title>A Grain Rot of Rice in Iran Caused by a Xanthomonas Strain Closely Related to X. sacchari.</title>
        <authorList>
            <person name="Mirghasempour S.A."/>
            <person name="Huang S."/>
            <person name="Studholme D.J."/>
            <person name="Brady C.L."/>
        </authorList>
    </citation>
    <scope>NUCLEOTIDE SEQUENCE</scope>
    <source>
        <strain evidence="5">SAM114</strain>
    </source>
</reference>